<protein>
    <submittedName>
        <fullName evidence="2">Succinate-semialdehyde dehydrogenase (EC)</fullName>
        <ecNumber evidence="2">1.2.1.16</ecNumber>
    </submittedName>
</protein>
<feature type="domain" description="BTB" evidence="1">
    <location>
        <begin position="17"/>
        <end position="89"/>
    </location>
</feature>
<gene>
    <name evidence="2" type="primary">Q0V515</name>
</gene>
<dbReference type="EMBL" id="LR726562">
    <property type="protein sequence ID" value="VWO97843.1"/>
    <property type="molecule type" value="Genomic_DNA"/>
</dbReference>
<dbReference type="InterPro" id="IPR000210">
    <property type="entry name" value="BTB/POZ_dom"/>
</dbReference>
<organism evidence="2">
    <name type="scientific">Ganoderma boninense</name>
    <dbReference type="NCBI Taxonomy" id="34458"/>
    <lineage>
        <taxon>Eukaryota</taxon>
        <taxon>Fungi</taxon>
        <taxon>Dikarya</taxon>
        <taxon>Basidiomycota</taxon>
        <taxon>Agaricomycotina</taxon>
        <taxon>Agaricomycetes</taxon>
        <taxon>Polyporales</taxon>
        <taxon>Polyporaceae</taxon>
        <taxon>Ganoderma</taxon>
    </lineage>
</organism>
<dbReference type="Gene3D" id="3.30.710.10">
    <property type="entry name" value="Potassium Channel Kv1.1, Chain A"/>
    <property type="match status" value="1"/>
</dbReference>
<dbReference type="SMART" id="SM00225">
    <property type="entry name" value="BTB"/>
    <property type="match status" value="1"/>
</dbReference>
<dbReference type="SUPFAM" id="SSF54695">
    <property type="entry name" value="POZ domain"/>
    <property type="match status" value="1"/>
</dbReference>
<evidence type="ECO:0000259" key="1">
    <source>
        <dbReference type="PROSITE" id="PS50097"/>
    </source>
</evidence>
<dbReference type="Pfam" id="PF00651">
    <property type="entry name" value="BTB"/>
    <property type="match status" value="1"/>
</dbReference>
<sequence>MSDPCPERHPTLYFSDGDVVLSASTDSTTPGSQLFRVHKFLLKHHSPTFANMFLDAEAEPGESYDGVPMVELQGDKAEDVALLLNYLYNPTQMTFKRFDPSTPLVVRGVIRLADKYCIETLREHLIKVVAGDWPTSLQEWDVFQIEVKAVKERLAITNRGKKGPELAHLCDCIPEPASAIVFAQEFGCREILPAAYYQLLSISPHFEWDSDWKKIALVARWTLLDRDTLLRCMKGSETVTGYRPTPFQLLSLGCYPSITYEDEPEALRNSPCYSFLKEMIGSVWDSRTGMLRKDPLDFLSKCLEYETPRGSYRDELCDECRSSLPDKIANLRQKLWDRLCHITK</sequence>
<dbReference type="CDD" id="cd18186">
    <property type="entry name" value="BTB_POZ_ZBTB_KLHL-like"/>
    <property type="match status" value="1"/>
</dbReference>
<dbReference type="AlphaFoldDB" id="A0A5K1K0Y6"/>
<accession>A0A5K1K0Y6</accession>
<keyword evidence="2" id="KW-0560">Oxidoreductase</keyword>
<evidence type="ECO:0000313" key="2">
    <source>
        <dbReference type="EMBL" id="VWO97843.1"/>
    </source>
</evidence>
<dbReference type="EC" id="1.2.1.16" evidence="2"/>
<name>A0A5K1K0Y6_9APHY</name>
<dbReference type="GO" id="GO:0009013">
    <property type="term" value="F:succinate-semialdehyde dehydrogenase [NAD(P)+] activity"/>
    <property type="evidence" value="ECO:0007669"/>
    <property type="project" value="UniProtKB-EC"/>
</dbReference>
<dbReference type="InterPro" id="IPR011333">
    <property type="entry name" value="SKP1/BTB/POZ_sf"/>
</dbReference>
<dbReference type="PROSITE" id="PS50097">
    <property type="entry name" value="BTB"/>
    <property type="match status" value="1"/>
</dbReference>
<proteinExistence type="predicted"/>
<reference evidence="2" key="1">
    <citation type="submission" date="2019-10" db="EMBL/GenBank/DDBJ databases">
        <authorList>
            <person name="Nor Muhammad N."/>
        </authorList>
    </citation>
    <scope>NUCLEOTIDE SEQUENCE</scope>
</reference>